<dbReference type="AlphaFoldDB" id="A0A8X6QAQ7"/>
<comment type="caution">
    <text evidence="1">The sequence shown here is derived from an EMBL/GenBank/DDBJ whole genome shotgun (WGS) entry which is preliminary data.</text>
</comment>
<keyword evidence="2" id="KW-1185">Reference proteome</keyword>
<dbReference type="Proteomes" id="UP000887013">
    <property type="component" value="Unassembled WGS sequence"/>
</dbReference>
<sequence>MWPNRFGVRKGGMGEGRQKSITYFSPLITVKSYPQPPRALSAARLPCLHPSPFFKRKSNKKRPSDLDLAFRRIRHRWG</sequence>
<proteinExistence type="predicted"/>
<protein>
    <submittedName>
        <fullName evidence="1">Uncharacterized protein</fullName>
    </submittedName>
</protein>
<reference evidence="1" key="1">
    <citation type="submission" date="2020-08" db="EMBL/GenBank/DDBJ databases">
        <title>Multicomponent nature underlies the extraordinary mechanical properties of spider dragline silk.</title>
        <authorList>
            <person name="Kono N."/>
            <person name="Nakamura H."/>
            <person name="Mori M."/>
            <person name="Yoshida Y."/>
            <person name="Ohtoshi R."/>
            <person name="Malay A.D."/>
            <person name="Moran D.A.P."/>
            <person name="Tomita M."/>
            <person name="Numata K."/>
            <person name="Arakawa K."/>
        </authorList>
    </citation>
    <scope>NUCLEOTIDE SEQUENCE</scope>
</reference>
<organism evidence="1 2">
    <name type="scientific">Nephila pilipes</name>
    <name type="common">Giant wood spider</name>
    <name type="synonym">Nephila maculata</name>
    <dbReference type="NCBI Taxonomy" id="299642"/>
    <lineage>
        <taxon>Eukaryota</taxon>
        <taxon>Metazoa</taxon>
        <taxon>Ecdysozoa</taxon>
        <taxon>Arthropoda</taxon>
        <taxon>Chelicerata</taxon>
        <taxon>Arachnida</taxon>
        <taxon>Araneae</taxon>
        <taxon>Araneomorphae</taxon>
        <taxon>Entelegynae</taxon>
        <taxon>Araneoidea</taxon>
        <taxon>Nephilidae</taxon>
        <taxon>Nephila</taxon>
    </lineage>
</organism>
<name>A0A8X6QAQ7_NEPPI</name>
<evidence type="ECO:0000313" key="1">
    <source>
        <dbReference type="EMBL" id="GFU15014.1"/>
    </source>
</evidence>
<gene>
    <name evidence="1" type="ORF">NPIL_94761</name>
</gene>
<dbReference type="EMBL" id="BMAW01079365">
    <property type="protein sequence ID" value="GFU15014.1"/>
    <property type="molecule type" value="Genomic_DNA"/>
</dbReference>
<evidence type="ECO:0000313" key="2">
    <source>
        <dbReference type="Proteomes" id="UP000887013"/>
    </source>
</evidence>
<accession>A0A8X6QAQ7</accession>